<feature type="compositionally biased region" description="Pro residues" evidence="1">
    <location>
        <begin position="22"/>
        <end position="31"/>
    </location>
</feature>
<organism evidence="4">
    <name type="scientific">Fagus sylvatica</name>
    <name type="common">Beechnut</name>
    <dbReference type="NCBI Taxonomy" id="28930"/>
    <lineage>
        <taxon>Eukaryota</taxon>
        <taxon>Viridiplantae</taxon>
        <taxon>Streptophyta</taxon>
        <taxon>Embryophyta</taxon>
        <taxon>Tracheophyta</taxon>
        <taxon>Spermatophyta</taxon>
        <taxon>Magnoliopsida</taxon>
        <taxon>eudicotyledons</taxon>
        <taxon>Gunneridae</taxon>
        <taxon>Pentapetalae</taxon>
        <taxon>rosids</taxon>
        <taxon>fabids</taxon>
        <taxon>Fagales</taxon>
        <taxon>Fagaceae</taxon>
        <taxon>Fagus</taxon>
    </lineage>
</organism>
<evidence type="ECO:0000256" key="1">
    <source>
        <dbReference type="SAM" id="MobiDB-lite"/>
    </source>
</evidence>
<dbReference type="PANTHER" id="PTHR11697:SF230">
    <property type="entry name" value="ZINC FINGER, MYM DOMAIN CONTAINING 1"/>
    <property type="match status" value="1"/>
</dbReference>
<gene>
    <name evidence="4" type="ORF">FSB_LOCUS52641</name>
</gene>
<dbReference type="Pfam" id="PF14291">
    <property type="entry name" value="DUF4371"/>
    <property type="match status" value="1"/>
</dbReference>
<feature type="compositionally biased region" description="Basic and acidic residues" evidence="1">
    <location>
        <begin position="847"/>
        <end position="856"/>
    </location>
</feature>
<sequence length="862" mass="96189">MLAHLALVTASGGAPTRGRVARPPPPPPPSPVETDLETHLGSDVTNLASLSPRHDLEPHRPKRFGLRCLGCCGFLGAVARGWSPVFWVARSGAGFAGWVTVARGGFCGGGLFRLIDYHSKERERERERTEVTEVDRLPPVSTATDLPSTDTDRLIRRLLKQIRLLLAVPVEADSAPVEADRLIPRLVCESHASHLDPSSSLNASRLDRSSTPPHAWTRAEEASLRGLDFSNWKCPEKLKIHEGGINSSHNQAKRMFEDLLKPNQSIQSFHFKQTDQARIEYQTRLNASIDCIRFLLRQGLAFRGHDESEDSSNQGNFLELLRFIADHNEDIKAVTLRNAPENNMMISPAIQKDIMAVALRYVDKKGHVVERFLRIEHVTDTTALSLKAAVEDLFCRHGLSLSRLRGQGYDGASNMQEDGATSELRGQAEHLSHFIQSFGFAFNLHLMRYILGVSNELSQALQRKDQDIVNAMNIEFSKLEGICDLAQKMVETKKNVVYPLVYLLVTLALTLPVATATVERAFSAMKIVKNRLRSRMSDQWMNDSLIVYIEKDIFHSIDNEAIMFNGFRALIPLKTLTLTVRNQLILGRGRSLGPRVRLDGCLSSLPFTFRLQVSAPVIAASASIELWHSRLGHVSLPRTQYSKAIVFRLTTENIDKRLDCFSYLLCWHLTTKWTRYSVTFFGQEPPLLPHGVKLLSLQYTPSTDAPHLSFKTQHHMNGCLAQLQTTVYSRFLVVSVLFFFNHMSALNFNPAPSSVVFLAMALRGVRCYEVANCLSCILGTQGSIPYLYFLRDSQDPLPNLFPEIPSPSAEVNPISDESPPVIPLLKSPTADIDESPLSAPAAIKTAPEPRRSHRENSSLSSS</sequence>
<protein>
    <recommendedName>
        <fullName evidence="5">DUF4371 domain-containing protein</fullName>
    </recommendedName>
</protein>
<evidence type="ECO:0000259" key="2">
    <source>
        <dbReference type="Pfam" id="PF05699"/>
    </source>
</evidence>
<feature type="domain" description="HAT C-terminal dimerisation" evidence="2">
    <location>
        <begin position="495"/>
        <end position="552"/>
    </location>
</feature>
<dbReference type="GO" id="GO:0046983">
    <property type="term" value="F:protein dimerization activity"/>
    <property type="evidence" value="ECO:0007669"/>
    <property type="project" value="InterPro"/>
</dbReference>
<feature type="region of interest" description="Disordered" evidence="1">
    <location>
        <begin position="11"/>
        <end position="37"/>
    </location>
</feature>
<evidence type="ECO:0000313" key="4">
    <source>
        <dbReference type="EMBL" id="SPD24759.1"/>
    </source>
</evidence>
<dbReference type="EMBL" id="OIVN01006001">
    <property type="protein sequence ID" value="SPD24759.1"/>
    <property type="molecule type" value="Genomic_DNA"/>
</dbReference>
<evidence type="ECO:0000259" key="3">
    <source>
        <dbReference type="Pfam" id="PF14291"/>
    </source>
</evidence>
<accession>A0A2N9IKZ9</accession>
<feature type="region of interest" description="Disordered" evidence="1">
    <location>
        <begin position="808"/>
        <end position="862"/>
    </location>
</feature>
<proteinExistence type="predicted"/>
<feature type="region of interest" description="Disordered" evidence="1">
    <location>
        <begin position="194"/>
        <end position="214"/>
    </location>
</feature>
<feature type="domain" description="DUF4371" evidence="3">
    <location>
        <begin position="227"/>
        <end position="355"/>
    </location>
</feature>
<evidence type="ECO:0008006" key="5">
    <source>
        <dbReference type="Google" id="ProtNLM"/>
    </source>
</evidence>
<reference evidence="4" key="1">
    <citation type="submission" date="2018-02" db="EMBL/GenBank/DDBJ databases">
        <authorList>
            <person name="Cohen D.B."/>
            <person name="Kent A.D."/>
        </authorList>
    </citation>
    <scope>NUCLEOTIDE SEQUENCE</scope>
</reference>
<dbReference type="PANTHER" id="PTHR11697">
    <property type="entry name" value="GENERAL TRANSCRIPTION FACTOR 2-RELATED ZINC FINGER PROTEIN"/>
    <property type="match status" value="1"/>
</dbReference>
<dbReference type="AlphaFoldDB" id="A0A2N9IKZ9"/>
<dbReference type="Pfam" id="PF05699">
    <property type="entry name" value="Dimer_Tnp_hAT"/>
    <property type="match status" value="1"/>
</dbReference>
<dbReference type="InterPro" id="IPR008906">
    <property type="entry name" value="HATC_C_dom"/>
</dbReference>
<dbReference type="InterPro" id="IPR025398">
    <property type="entry name" value="DUF4371"/>
</dbReference>
<dbReference type="InterPro" id="IPR055298">
    <property type="entry name" value="AtLOH3-like"/>
</dbReference>
<name>A0A2N9IKZ9_FAGSY</name>